<comment type="caution">
    <text evidence="2">The sequence shown here is derived from an EMBL/GenBank/DDBJ whole genome shotgun (WGS) entry which is preliminary data.</text>
</comment>
<name>A0A261F147_9BIFI</name>
<protein>
    <submittedName>
        <fullName evidence="2">Uncharacterized protein</fullName>
    </submittedName>
</protein>
<feature type="region of interest" description="Disordered" evidence="1">
    <location>
        <begin position="1"/>
        <end position="128"/>
    </location>
</feature>
<evidence type="ECO:0000256" key="1">
    <source>
        <dbReference type="SAM" id="MobiDB-lite"/>
    </source>
</evidence>
<proteinExistence type="predicted"/>
<dbReference type="AlphaFoldDB" id="A0A261F147"/>
<reference evidence="2 3" key="1">
    <citation type="journal article" date="2017" name="BMC Genomics">
        <title>Comparative genomic and phylogenomic analyses of the Bifidobacteriaceae family.</title>
        <authorList>
            <person name="Lugli G.A."/>
            <person name="Milani C."/>
            <person name="Turroni F."/>
            <person name="Duranti S."/>
            <person name="Mancabelli L."/>
            <person name="Mangifesta M."/>
            <person name="Ferrario C."/>
            <person name="Modesto M."/>
            <person name="Mattarelli P."/>
            <person name="Jiri K."/>
            <person name="van Sinderen D."/>
            <person name="Ventura M."/>
        </authorList>
    </citation>
    <scope>NUCLEOTIDE SEQUENCE [LARGE SCALE GENOMIC DNA]</scope>
    <source>
        <strain evidence="2 3">DSM 24744</strain>
    </source>
</reference>
<dbReference type="EMBL" id="MWWQ01000005">
    <property type="protein sequence ID" value="OZG52840.1"/>
    <property type="molecule type" value="Genomic_DNA"/>
</dbReference>
<organism evidence="2 3">
    <name type="scientific">Pseudoscardovia suis</name>
    <dbReference type="NCBI Taxonomy" id="987063"/>
    <lineage>
        <taxon>Bacteria</taxon>
        <taxon>Bacillati</taxon>
        <taxon>Actinomycetota</taxon>
        <taxon>Actinomycetes</taxon>
        <taxon>Bifidobacteriales</taxon>
        <taxon>Bifidobacteriaceae</taxon>
        <taxon>Pseudoscardovia</taxon>
    </lineage>
</organism>
<dbReference type="Proteomes" id="UP000216454">
    <property type="component" value="Unassembled WGS sequence"/>
</dbReference>
<evidence type="ECO:0000313" key="3">
    <source>
        <dbReference type="Proteomes" id="UP000216454"/>
    </source>
</evidence>
<gene>
    <name evidence="2" type="ORF">PSSU_0458</name>
</gene>
<evidence type="ECO:0000313" key="2">
    <source>
        <dbReference type="EMBL" id="OZG52840.1"/>
    </source>
</evidence>
<feature type="compositionally biased region" description="Low complexity" evidence="1">
    <location>
        <begin position="55"/>
        <end position="69"/>
    </location>
</feature>
<dbReference type="OrthoDB" id="3238607at2"/>
<keyword evidence="3" id="KW-1185">Reference proteome</keyword>
<feature type="compositionally biased region" description="Low complexity" evidence="1">
    <location>
        <begin position="1"/>
        <end position="16"/>
    </location>
</feature>
<sequence length="332" mass="35418">MTQSNGGNSDANGSDGLSDDDIEAALAGFEQDFNDNDDPTIAQMNEALQRNENKAASASSSIPSDAATSPDGVADGSRTDDSVASTDESLTESSDHSLEDFPEESLEESSEESSQSADGFSDDDFESDLADMSDMESALQQLLGEKASSAMLLTRVRDVDVLAAFAAICDIDAYCIADKTGAIAILKDLDGRHPEDAAQALTKLVNGMSVVLVVNRAGHIEAHQWVNATQGESFPPPIVFMNSPALVEDVMVGQADVNDVVASGDFTVIDTKDLNKAKSFHILQNFADRINKRQHRRFGFGLRRRFPKNSPEDDAAGDSRNGDGVDDDASDD</sequence>
<feature type="compositionally biased region" description="Acidic residues" evidence="1">
    <location>
        <begin position="100"/>
        <end position="111"/>
    </location>
</feature>
<accession>A0A261F147</accession>
<dbReference type="RefSeq" id="WP_094690775.1">
    <property type="nucleotide sequence ID" value="NZ_MWWQ01000005.1"/>
</dbReference>
<feature type="compositionally biased region" description="Polar residues" evidence="1">
    <location>
        <begin position="82"/>
        <end position="92"/>
    </location>
</feature>
<feature type="region of interest" description="Disordered" evidence="1">
    <location>
        <begin position="301"/>
        <end position="332"/>
    </location>
</feature>